<dbReference type="AlphaFoldDB" id="R7T500"/>
<dbReference type="EnsemblMetazoa" id="CapteT159540">
    <property type="protein sequence ID" value="CapteP159540"/>
    <property type="gene ID" value="CapteG159540"/>
</dbReference>
<evidence type="ECO:0000256" key="2">
    <source>
        <dbReference type="ARBA" id="ARBA00008739"/>
    </source>
</evidence>
<keyword evidence="3 7" id="KW-0645">Protease</keyword>
<keyword evidence="6 7" id="KW-0788">Thiol protease</keyword>
<dbReference type="FunFam" id="3.90.70.10:FF:000032">
    <property type="entry name" value="Ubiquitin carboxyl-terminal hydrolase 14"/>
    <property type="match status" value="1"/>
</dbReference>
<evidence type="ECO:0000256" key="1">
    <source>
        <dbReference type="ARBA" id="ARBA00000707"/>
    </source>
</evidence>
<dbReference type="Gene3D" id="3.90.70.10">
    <property type="entry name" value="Cysteine proteinases"/>
    <property type="match status" value="1"/>
</dbReference>
<dbReference type="GO" id="GO:0070628">
    <property type="term" value="F:proteasome binding"/>
    <property type="evidence" value="ECO:0007669"/>
    <property type="project" value="TreeGrafter"/>
</dbReference>
<dbReference type="InterPro" id="IPR019954">
    <property type="entry name" value="Ubiquitin_CS"/>
</dbReference>
<gene>
    <name evidence="10" type="ORF">CAPTEDRAFT_159540</name>
</gene>
<dbReference type="GO" id="GO:0016579">
    <property type="term" value="P:protein deubiquitination"/>
    <property type="evidence" value="ECO:0007669"/>
    <property type="project" value="InterPro"/>
</dbReference>
<organism evidence="10">
    <name type="scientific">Capitella teleta</name>
    <name type="common">Polychaete worm</name>
    <dbReference type="NCBI Taxonomy" id="283909"/>
    <lineage>
        <taxon>Eukaryota</taxon>
        <taxon>Metazoa</taxon>
        <taxon>Spiralia</taxon>
        <taxon>Lophotrochozoa</taxon>
        <taxon>Annelida</taxon>
        <taxon>Polychaeta</taxon>
        <taxon>Sedentaria</taxon>
        <taxon>Scolecida</taxon>
        <taxon>Capitellidae</taxon>
        <taxon>Capitella</taxon>
    </lineage>
</organism>
<protein>
    <recommendedName>
        <fullName evidence="7">Ubiquitin carboxyl-terminal hydrolase</fullName>
        <ecNumber evidence="7">3.4.19.12</ecNumber>
    </recommendedName>
</protein>
<dbReference type="InterPro" id="IPR038765">
    <property type="entry name" value="Papain-like_cys_pep_sf"/>
</dbReference>
<evidence type="ECO:0000259" key="9">
    <source>
        <dbReference type="PROSITE" id="PS50235"/>
    </source>
</evidence>
<comment type="catalytic activity">
    <reaction evidence="1 7">
        <text>Thiol-dependent hydrolysis of ester, thioester, amide, peptide and isopeptide bonds formed by the C-terminal Gly of ubiquitin (a 76-residue protein attached to proteins as an intracellular targeting signal).</text>
        <dbReference type="EC" id="3.4.19.12"/>
    </reaction>
</comment>
<dbReference type="PROSITE" id="PS50235">
    <property type="entry name" value="USP_3"/>
    <property type="match status" value="1"/>
</dbReference>
<dbReference type="PROSITE" id="PS00973">
    <property type="entry name" value="USP_2"/>
    <property type="match status" value="1"/>
</dbReference>
<dbReference type="InterPro" id="IPR001394">
    <property type="entry name" value="Peptidase_C19_UCH"/>
</dbReference>
<evidence type="ECO:0000313" key="11">
    <source>
        <dbReference type="EnsemblMetazoa" id="CapteP159540"/>
    </source>
</evidence>
<evidence type="ECO:0000313" key="10">
    <source>
        <dbReference type="EMBL" id="ELT88016.1"/>
    </source>
</evidence>
<dbReference type="Gene3D" id="3.10.20.90">
    <property type="entry name" value="Phosphatidylinositol 3-kinase Catalytic Subunit, Chain A, domain 1"/>
    <property type="match status" value="1"/>
</dbReference>
<proteinExistence type="inferred from homology"/>
<dbReference type="OMA" id="FKSDAEY"/>
<dbReference type="SUPFAM" id="SSF54236">
    <property type="entry name" value="Ubiquitin-like"/>
    <property type="match status" value="1"/>
</dbReference>
<dbReference type="InterPro" id="IPR028889">
    <property type="entry name" value="USP"/>
</dbReference>
<comment type="similarity">
    <text evidence="2">Belongs to the peptidase C19 family. USP14/UBP6 subfamily.</text>
</comment>
<dbReference type="EMBL" id="AMQN01003521">
    <property type="status" value="NOT_ANNOTATED_CDS"/>
    <property type="molecule type" value="Genomic_DNA"/>
</dbReference>
<feature type="domain" description="USP" evidence="9">
    <location>
        <begin position="105"/>
        <end position="483"/>
    </location>
</feature>
<dbReference type="Proteomes" id="UP000014760">
    <property type="component" value="Unassembled WGS sequence"/>
</dbReference>
<dbReference type="FunFam" id="3.10.20.90:FF:000119">
    <property type="entry name" value="Ubiquitin carboxyl-terminal hydrolase 14"/>
    <property type="match status" value="1"/>
</dbReference>
<dbReference type="MEROPS" id="C19.015"/>
<dbReference type="PROSITE" id="PS00972">
    <property type="entry name" value="USP_1"/>
    <property type="match status" value="1"/>
</dbReference>
<evidence type="ECO:0000256" key="6">
    <source>
        <dbReference type="ARBA" id="ARBA00022807"/>
    </source>
</evidence>
<keyword evidence="5 7" id="KW-0378">Hydrolase</keyword>
<evidence type="ECO:0000256" key="5">
    <source>
        <dbReference type="ARBA" id="ARBA00022801"/>
    </source>
</evidence>
<dbReference type="PANTHER" id="PTHR43982">
    <property type="entry name" value="UBIQUITIN CARBOXYL-TERMINAL HYDROLASE"/>
    <property type="match status" value="1"/>
</dbReference>
<dbReference type="InterPro" id="IPR018200">
    <property type="entry name" value="USP_CS"/>
</dbReference>
<evidence type="ECO:0000256" key="7">
    <source>
        <dbReference type="RuleBase" id="RU366025"/>
    </source>
</evidence>
<feature type="region of interest" description="Disordered" evidence="8">
    <location>
        <begin position="492"/>
        <end position="517"/>
    </location>
</feature>
<dbReference type="CDD" id="cd02657">
    <property type="entry name" value="Peptidase_C19A"/>
    <property type="match status" value="1"/>
</dbReference>
<dbReference type="CDD" id="cd16104">
    <property type="entry name" value="Ubl_USP14_like"/>
    <property type="match status" value="1"/>
</dbReference>
<dbReference type="FunCoup" id="R7T500">
    <property type="interactions" value="2299"/>
</dbReference>
<dbReference type="GO" id="GO:0043161">
    <property type="term" value="P:proteasome-mediated ubiquitin-dependent protein catabolic process"/>
    <property type="evidence" value="ECO:0007669"/>
    <property type="project" value="InterPro"/>
</dbReference>
<dbReference type="PANTHER" id="PTHR43982:SF1">
    <property type="entry name" value="UBIQUITIN CARBOXYL-TERMINAL HYDROLASE 14"/>
    <property type="match status" value="1"/>
</dbReference>
<dbReference type="GO" id="GO:0061136">
    <property type="term" value="P:regulation of proteasomal protein catabolic process"/>
    <property type="evidence" value="ECO:0007669"/>
    <property type="project" value="TreeGrafter"/>
</dbReference>
<reference evidence="11" key="3">
    <citation type="submission" date="2015-06" db="UniProtKB">
        <authorList>
            <consortium name="EnsemblMetazoa"/>
        </authorList>
    </citation>
    <scope>IDENTIFICATION</scope>
</reference>
<dbReference type="OrthoDB" id="333239at2759"/>
<evidence type="ECO:0000256" key="4">
    <source>
        <dbReference type="ARBA" id="ARBA00022786"/>
    </source>
</evidence>
<reference evidence="12" key="1">
    <citation type="submission" date="2012-12" db="EMBL/GenBank/DDBJ databases">
        <authorList>
            <person name="Hellsten U."/>
            <person name="Grimwood J."/>
            <person name="Chapman J.A."/>
            <person name="Shapiro H."/>
            <person name="Aerts A."/>
            <person name="Otillar R.P."/>
            <person name="Terry A.Y."/>
            <person name="Boore J.L."/>
            <person name="Simakov O."/>
            <person name="Marletaz F."/>
            <person name="Cho S.-J."/>
            <person name="Edsinger-Gonzales E."/>
            <person name="Havlak P."/>
            <person name="Kuo D.-H."/>
            <person name="Larsson T."/>
            <person name="Lv J."/>
            <person name="Arendt D."/>
            <person name="Savage R."/>
            <person name="Osoegawa K."/>
            <person name="de Jong P."/>
            <person name="Lindberg D.R."/>
            <person name="Seaver E.C."/>
            <person name="Weisblat D.A."/>
            <person name="Putnam N.H."/>
            <person name="Grigoriev I.V."/>
            <person name="Rokhsar D.S."/>
        </authorList>
    </citation>
    <scope>NUCLEOTIDE SEQUENCE</scope>
    <source>
        <strain evidence="12">I ESC-2004</strain>
    </source>
</reference>
<dbReference type="Pfam" id="PF00443">
    <property type="entry name" value="UCH"/>
    <property type="match status" value="1"/>
</dbReference>
<evidence type="ECO:0000256" key="8">
    <source>
        <dbReference type="SAM" id="MobiDB-lite"/>
    </source>
</evidence>
<keyword evidence="4 7" id="KW-0833">Ubl conjugation pathway</keyword>
<dbReference type="EMBL" id="KB312025">
    <property type="protein sequence ID" value="ELT88016.1"/>
    <property type="molecule type" value="Genomic_DNA"/>
</dbReference>
<dbReference type="GO" id="GO:0004843">
    <property type="term" value="F:cysteine-type deubiquitinase activity"/>
    <property type="evidence" value="ECO:0007669"/>
    <property type="project" value="UniProtKB-UniRule"/>
</dbReference>
<reference evidence="10 12" key="2">
    <citation type="journal article" date="2013" name="Nature">
        <title>Insights into bilaterian evolution from three spiralian genomes.</title>
        <authorList>
            <person name="Simakov O."/>
            <person name="Marletaz F."/>
            <person name="Cho S.J."/>
            <person name="Edsinger-Gonzales E."/>
            <person name="Havlak P."/>
            <person name="Hellsten U."/>
            <person name="Kuo D.H."/>
            <person name="Larsson T."/>
            <person name="Lv J."/>
            <person name="Arendt D."/>
            <person name="Savage R."/>
            <person name="Osoegawa K."/>
            <person name="de Jong P."/>
            <person name="Grimwood J."/>
            <person name="Chapman J.A."/>
            <person name="Shapiro H."/>
            <person name="Aerts A."/>
            <person name="Otillar R.P."/>
            <person name="Terry A.Y."/>
            <person name="Boore J.L."/>
            <person name="Grigoriev I.V."/>
            <person name="Lindberg D.R."/>
            <person name="Seaver E.C."/>
            <person name="Weisblat D.A."/>
            <person name="Putnam N.H."/>
            <person name="Rokhsar D.S."/>
        </authorList>
    </citation>
    <scope>NUCLEOTIDE SEQUENCE</scope>
    <source>
        <strain evidence="10 12">I ESC-2004</strain>
    </source>
</reference>
<dbReference type="PROSITE" id="PS00299">
    <property type="entry name" value="UBIQUITIN_1"/>
    <property type="match status" value="1"/>
</dbReference>
<evidence type="ECO:0000256" key="3">
    <source>
        <dbReference type="ARBA" id="ARBA00022670"/>
    </source>
</evidence>
<accession>R7T500</accession>
<keyword evidence="12" id="KW-1185">Reference proteome</keyword>
<dbReference type="InterPro" id="IPR000626">
    <property type="entry name" value="Ubiquitin-like_dom"/>
</dbReference>
<dbReference type="SMART" id="SM00213">
    <property type="entry name" value="UBQ"/>
    <property type="match status" value="1"/>
</dbReference>
<name>R7T500_CAPTE</name>
<dbReference type="InterPro" id="IPR029071">
    <property type="entry name" value="Ubiquitin-like_domsf"/>
</dbReference>
<sequence>MPVFKVHIKWGKEKFQNVECNTDEPPILFKAQIFALSGVQPDRQKVMVKGVVIKDDDWGSAKIKDGIMMMMMGTAEALPQEPAGKTVFVEDMSEQQLASALELPSGLTNLGNTCYMNATLQCLRSIPELKESLSKFSSHGPSSGLSVEDSITVSIGDLFRKMDATSAAQPPFIMLSVLHSSFPQFAEKTEQGTFQQQDANECWTQLVRCMQKKLPALKSSEDSAQASSASSSQGFIDQYMGGQFSNTMKCIESEDEEPTHSTEVFYQLSCFIEKEVKYLATGLKSRLEEHIEKNSPVLNRNAQYTKTSRISRLPSYLPIQMVRFYYKEKEQVNAKILKDIKFPMQLDVFDLCTEELQQRLIPARSQFKEIEDLRVEQMEQVKAKGDQTKGKNAEKDAVTFKQPFSFPDDPGSSNSGYYELQAVLTHKGRSSSSGHYVAWVRKTGDDWLMFDDDEVTPMQSEDILRLSGGGDWHCAYILLYGPRVLELREGEVLGKKSSEEKMETSEKSGGESKMETS</sequence>
<dbReference type="EC" id="3.4.19.12" evidence="7"/>
<dbReference type="STRING" id="283909.R7T500"/>
<dbReference type="HOGENOM" id="CLU_017549_2_1_1"/>
<dbReference type="SUPFAM" id="SSF54001">
    <property type="entry name" value="Cysteine proteinases"/>
    <property type="match status" value="1"/>
</dbReference>
<evidence type="ECO:0000313" key="12">
    <source>
        <dbReference type="Proteomes" id="UP000014760"/>
    </source>
</evidence>
<dbReference type="InterPro" id="IPR044635">
    <property type="entry name" value="UBP14-like"/>
</dbReference>